<dbReference type="EMBL" id="PCRF01000004">
    <property type="protein sequence ID" value="PIP16780.1"/>
    <property type="molecule type" value="Genomic_DNA"/>
</dbReference>
<dbReference type="InterPro" id="IPR001670">
    <property type="entry name" value="ADH_Fe/GldA"/>
</dbReference>
<dbReference type="Pfam" id="PF25137">
    <property type="entry name" value="ADH_Fe_C"/>
    <property type="match status" value="1"/>
</dbReference>
<dbReference type="GO" id="GO:0004022">
    <property type="term" value="F:alcohol dehydrogenase (NAD+) activity"/>
    <property type="evidence" value="ECO:0007669"/>
    <property type="project" value="TreeGrafter"/>
</dbReference>
<dbReference type="PANTHER" id="PTHR11496:SF102">
    <property type="entry name" value="ALCOHOL DEHYDROGENASE 4"/>
    <property type="match status" value="1"/>
</dbReference>
<evidence type="ECO:0000259" key="4">
    <source>
        <dbReference type="Pfam" id="PF00465"/>
    </source>
</evidence>
<comment type="caution">
    <text evidence="6">The sequence shown here is derived from an EMBL/GenBank/DDBJ whole genome shotgun (WGS) entry which is preliminary data.</text>
</comment>
<dbReference type="Gene3D" id="3.40.50.1970">
    <property type="match status" value="1"/>
</dbReference>
<comment type="similarity">
    <text evidence="1">Belongs to the iron-containing alcohol dehydrogenase family.</text>
</comment>
<dbReference type="AlphaFoldDB" id="A0A2G9YC32"/>
<accession>A0A2G9YC32</accession>
<dbReference type="Proteomes" id="UP000230392">
    <property type="component" value="Unassembled WGS sequence"/>
</dbReference>
<dbReference type="PANTHER" id="PTHR11496">
    <property type="entry name" value="ALCOHOL DEHYDROGENASE"/>
    <property type="match status" value="1"/>
</dbReference>
<evidence type="ECO:0000256" key="2">
    <source>
        <dbReference type="ARBA" id="ARBA00023002"/>
    </source>
</evidence>
<dbReference type="FunFam" id="3.40.50.1970:FF:000003">
    <property type="entry name" value="Alcohol dehydrogenase, iron-containing"/>
    <property type="match status" value="1"/>
</dbReference>
<evidence type="ECO:0000259" key="5">
    <source>
        <dbReference type="Pfam" id="PF25137"/>
    </source>
</evidence>
<dbReference type="InterPro" id="IPR039697">
    <property type="entry name" value="Alcohol_dehydrogenase_Fe"/>
</dbReference>
<proteinExistence type="inferred from homology"/>
<evidence type="ECO:0000256" key="1">
    <source>
        <dbReference type="ARBA" id="ARBA00007358"/>
    </source>
</evidence>
<dbReference type="SUPFAM" id="SSF56796">
    <property type="entry name" value="Dehydroquinate synthase-like"/>
    <property type="match status" value="1"/>
</dbReference>
<feature type="domain" description="Alcohol dehydrogenase iron-type/glycerol dehydrogenase GldA" evidence="4">
    <location>
        <begin position="13"/>
        <end position="178"/>
    </location>
</feature>
<dbReference type="Gene3D" id="1.20.1090.10">
    <property type="entry name" value="Dehydroquinate synthase-like - alpha domain"/>
    <property type="match status" value="1"/>
</dbReference>
<dbReference type="InterPro" id="IPR018211">
    <property type="entry name" value="ADH_Fe_CS"/>
</dbReference>
<organism evidence="6 7">
    <name type="scientific">bacterium (Candidatus Ratteibacteria) CG23_combo_of_CG06-09_8_20_14_all_48_7</name>
    <dbReference type="NCBI Taxonomy" id="2014292"/>
    <lineage>
        <taxon>Bacteria</taxon>
        <taxon>Candidatus Ratteibacteria</taxon>
    </lineage>
</organism>
<reference evidence="6 7" key="1">
    <citation type="submission" date="2017-09" db="EMBL/GenBank/DDBJ databases">
        <title>Depth-based differentiation of microbial function through sediment-hosted aquifers and enrichment of novel symbionts in the deep terrestrial subsurface.</title>
        <authorList>
            <person name="Probst A.J."/>
            <person name="Ladd B."/>
            <person name="Jarett J.K."/>
            <person name="Geller-Mcgrath D.E."/>
            <person name="Sieber C.M."/>
            <person name="Emerson J.B."/>
            <person name="Anantharaman K."/>
            <person name="Thomas B.C."/>
            <person name="Malmstrom R."/>
            <person name="Stieglmeier M."/>
            <person name="Klingl A."/>
            <person name="Woyke T."/>
            <person name="Ryan C.M."/>
            <person name="Banfield J.F."/>
        </authorList>
    </citation>
    <scope>NUCLEOTIDE SEQUENCE [LARGE SCALE GENOMIC DNA]</scope>
    <source>
        <strain evidence="6">CG23_combo_of_CG06-09_8_20_14_all_48_7</strain>
    </source>
</reference>
<dbReference type="PROSITE" id="PS00913">
    <property type="entry name" value="ADH_IRON_1"/>
    <property type="match status" value="1"/>
</dbReference>
<sequence length="371" mass="39705">MSTQQMDFVLRLPSKIIFGPGKFNLLPEEVKSFTRSNKKIFLVMDPAVRQKILSQIENLFSEYRTFPYAIPAGEPTVEAVDKSADLARKENPALIIGIGGGSAMDTAKAVAGLVTNPGSSQNYRGQNLLRNPALPKIMVPTTAGTGSELTPTAVLIGQGKKGGINSPYLIPEVALLDPKLILDLPPEVTAATGLDALAHAIESFLSKNSSPFTEPLSLEAVRLLVEALPIAVDEGKNLEARTKTLMGSLIAGITLANAGVIAGHSLSYPLGGRYQVSHGVANGILLPYVIKELLDSATEKLSLLALALGIGKAKEVPDFLLSFERRLGFHKRMRDFGIPEGELENLVTEAQEIAVPLANTPKILTKEDLVR</sequence>
<dbReference type="CDD" id="cd08551">
    <property type="entry name" value="Fe-ADH"/>
    <property type="match status" value="1"/>
</dbReference>
<keyword evidence="3" id="KW-0520">NAD</keyword>
<gene>
    <name evidence="6" type="ORF">COX46_00085</name>
</gene>
<evidence type="ECO:0000313" key="6">
    <source>
        <dbReference type="EMBL" id="PIP16780.1"/>
    </source>
</evidence>
<evidence type="ECO:0000313" key="7">
    <source>
        <dbReference type="Proteomes" id="UP000230392"/>
    </source>
</evidence>
<dbReference type="Pfam" id="PF00465">
    <property type="entry name" value="Fe-ADH"/>
    <property type="match status" value="1"/>
</dbReference>
<keyword evidence="2" id="KW-0560">Oxidoreductase</keyword>
<dbReference type="GO" id="GO:0046872">
    <property type="term" value="F:metal ion binding"/>
    <property type="evidence" value="ECO:0007669"/>
    <property type="project" value="InterPro"/>
</dbReference>
<name>A0A2G9YC32_9BACT</name>
<protein>
    <submittedName>
        <fullName evidence="6">Alcohol dehydrogenase</fullName>
    </submittedName>
</protein>
<feature type="domain" description="Fe-containing alcohol dehydrogenase-like C-terminal" evidence="5">
    <location>
        <begin position="189"/>
        <end position="370"/>
    </location>
</feature>
<dbReference type="InterPro" id="IPR056798">
    <property type="entry name" value="ADH_Fe_C"/>
</dbReference>
<feature type="non-terminal residue" evidence="6">
    <location>
        <position position="371"/>
    </location>
</feature>
<evidence type="ECO:0000256" key="3">
    <source>
        <dbReference type="ARBA" id="ARBA00023027"/>
    </source>
</evidence>